<keyword evidence="3" id="KW-0687">Ribonucleoprotein</keyword>
<feature type="compositionally biased region" description="Basic residues" evidence="4">
    <location>
        <begin position="30"/>
        <end position="41"/>
    </location>
</feature>
<protein>
    <submittedName>
        <fullName evidence="5">Ribosomal protein L34</fullName>
    </submittedName>
</protein>
<reference evidence="5" key="2">
    <citation type="submission" date="2019-04" db="EMBL/GenBank/DDBJ databases">
        <authorList>
            <person name="Pasella M."/>
        </authorList>
    </citation>
    <scope>NUCLEOTIDE SEQUENCE</scope>
    <source>
        <strain evidence="5">PD2766_1</strain>
    </source>
</reference>
<gene>
    <name evidence="5" type="primary">rpl34</name>
</gene>
<organism evidence="5">
    <name type="scientific">Wrangelia sp</name>
    <dbReference type="NCBI Taxonomy" id="2575620"/>
    <lineage>
        <taxon>Eukaryota</taxon>
        <taxon>Rhodophyta</taxon>
        <taxon>Florideophyceae</taxon>
        <taxon>Rhodymeniophycidae</taxon>
        <taxon>Ceramiales</taxon>
        <taxon>Ceramiaceae</taxon>
        <taxon>Wrangelia</taxon>
    </lineage>
</organism>
<accession>A0A4D6X1C7</accession>
<reference evidence="5" key="1">
    <citation type="journal article" date="2019" name="Mol. Phylogenet. Evol.">
        <title>Morphological evolution and classification of the red algal order Ceramiales inferred using plastid phylogenomics.</title>
        <authorList>
            <person name="Diaz-Tapia P."/>
            <person name="Pasella M.M."/>
            <person name="Verbruggen H."/>
            <person name="Maggs C.A."/>
        </authorList>
    </citation>
    <scope>NUCLEOTIDE SEQUENCE</scope>
    <source>
        <strain evidence="5">PD2766_1</strain>
    </source>
</reference>
<feature type="compositionally biased region" description="Basic residues" evidence="4">
    <location>
        <begin position="1"/>
        <end position="20"/>
    </location>
</feature>
<comment type="similarity">
    <text evidence="1">Belongs to the bacterial ribosomal protein bL34 family.</text>
</comment>
<sequence>MDKGSNLKKKRRSGFRKRMQTKSGKNILNNKRRKKRRIISL</sequence>
<evidence type="ECO:0000256" key="1">
    <source>
        <dbReference type="ARBA" id="ARBA00010111"/>
    </source>
</evidence>
<dbReference type="GO" id="GO:0005840">
    <property type="term" value="C:ribosome"/>
    <property type="evidence" value="ECO:0007669"/>
    <property type="project" value="UniProtKB-KW"/>
</dbReference>
<name>A0A4D6X1C7_9FLOR</name>
<dbReference type="NCBIfam" id="TIGR01030">
    <property type="entry name" value="rpmH_bact"/>
    <property type="match status" value="1"/>
</dbReference>
<dbReference type="EMBL" id="MK814737">
    <property type="protein sequence ID" value="QCI08841.1"/>
    <property type="molecule type" value="Genomic_DNA"/>
</dbReference>
<dbReference type="Gene3D" id="1.10.287.3980">
    <property type="match status" value="1"/>
</dbReference>
<evidence type="ECO:0000313" key="5">
    <source>
        <dbReference type="EMBL" id="QCI08841.1"/>
    </source>
</evidence>
<dbReference type="Pfam" id="PF00468">
    <property type="entry name" value="Ribosomal_L34"/>
    <property type="match status" value="1"/>
</dbReference>
<dbReference type="GO" id="GO:1990904">
    <property type="term" value="C:ribonucleoprotein complex"/>
    <property type="evidence" value="ECO:0007669"/>
    <property type="project" value="UniProtKB-KW"/>
</dbReference>
<dbReference type="GO" id="GO:0003735">
    <property type="term" value="F:structural constituent of ribosome"/>
    <property type="evidence" value="ECO:0007669"/>
    <property type="project" value="InterPro"/>
</dbReference>
<evidence type="ECO:0000256" key="4">
    <source>
        <dbReference type="SAM" id="MobiDB-lite"/>
    </source>
</evidence>
<dbReference type="AlphaFoldDB" id="A0A4D6X1C7"/>
<evidence type="ECO:0000256" key="2">
    <source>
        <dbReference type="ARBA" id="ARBA00022980"/>
    </source>
</evidence>
<feature type="region of interest" description="Disordered" evidence="4">
    <location>
        <begin position="1"/>
        <end position="41"/>
    </location>
</feature>
<geneLocation type="plastid" evidence="5"/>
<dbReference type="GO" id="GO:0006412">
    <property type="term" value="P:translation"/>
    <property type="evidence" value="ECO:0007669"/>
    <property type="project" value="InterPro"/>
</dbReference>
<proteinExistence type="inferred from homology"/>
<keyword evidence="2 5" id="KW-0689">Ribosomal protein</keyword>
<dbReference type="InterPro" id="IPR000271">
    <property type="entry name" value="Ribosomal_bL34"/>
</dbReference>
<keyword evidence="5" id="KW-0934">Plastid</keyword>
<evidence type="ECO:0000256" key="3">
    <source>
        <dbReference type="ARBA" id="ARBA00023274"/>
    </source>
</evidence>